<accession>A0A1G7VJS1</accession>
<organism evidence="2 3">
    <name type="scientific">Dyadobacter soli</name>
    <dbReference type="NCBI Taxonomy" id="659014"/>
    <lineage>
        <taxon>Bacteria</taxon>
        <taxon>Pseudomonadati</taxon>
        <taxon>Bacteroidota</taxon>
        <taxon>Cytophagia</taxon>
        <taxon>Cytophagales</taxon>
        <taxon>Spirosomataceae</taxon>
        <taxon>Dyadobacter</taxon>
    </lineage>
</organism>
<dbReference type="Gene3D" id="3.40.630.30">
    <property type="match status" value="1"/>
</dbReference>
<dbReference type="InterPro" id="IPR016181">
    <property type="entry name" value="Acyl_CoA_acyltransferase"/>
</dbReference>
<proteinExistence type="predicted"/>
<evidence type="ECO:0000313" key="2">
    <source>
        <dbReference type="EMBL" id="SDG59801.1"/>
    </source>
</evidence>
<evidence type="ECO:0000259" key="1">
    <source>
        <dbReference type="PROSITE" id="PS51186"/>
    </source>
</evidence>
<dbReference type="EMBL" id="FNAN01000020">
    <property type="protein sequence ID" value="SDG59801.1"/>
    <property type="molecule type" value="Genomic_DNA"/>
</dbReference>
<dbReference type="GO" id="GO:0016747">
    <property type="term" value="F:acyltransferase activity, transferring groups other than amino-acyl groups"/>
    <property type="evidence" value="ECO:0007669"/>
    <property type="project" value="InterPro"/>
</dbReference>
<dbReference type="RefSeq" id="WP_090156468.1">
    <property type="nucleotide sequence ID" value="NZ_FNAN01000020.1"/>
</dbReference>
<evidence type="ECO:0000313" key="3">
    <source>
        <dbReference type="Proteomes" id="UP000198748"/>
    </source>
</evidence>
<reference evidence="3" key="1">
    <citation type="submission" date="2016-10" db="EMBL/GenBank/DDBJ databases">
        <authorList>
            <person name="Varghese N."/>
            <person name="Submissions S."/>
        </authorList>
    </citation>
    <scope>NUCLEOTIDE SEQUENCE [LARGE SCALE GENOMIC DNA]</scope>
    <source>
        <strain evidence="3">DSM 25329</strain>
    </source>
</reference>
<name>A0A1G7VJS1_9BACT</name>
<dbReference type="STRING" id="659014.SAMN04487996_12096"/>
<dbReference type="PROSITE" id="PS51186">
    <property type="entry name" value="GNAT"/>
    <property type="match status" value="1"/>
</dbReference>
<feature type="domain" description="N-acetyltransferase" evidence="1">
    <location>
        <begin position="1"/>
        <end position="148"/>
    </location>
</feature>
<dbReference type="SUPFAM" id="SSF55729">
    <property type="entry name" value="Acyl-CoA N-acyltransferases (Nat)"/>
    <property type="match status" value="1"/>
</dbReference>
<keyword evidence="3" id="KW-1185">Reference proteome</keyword>
<dbReference type="InterPro" id="IPR000182">
    <property type="entry name" value="GNAT_dom"/>
</dbReference>
<dbReference type="AlphaFoldDB" id="A0A1G7VJS1"/>
<dbReference type="OrthoDB" id="9799681at2"/>
<dbReference type="CDD" id="cd04301">
    <property type="entry name" value="NAT_SF"/>
    <property type="match status" value="1"/>
</dbReference>
<sequence>MITIATDNDFDIIYQIINDSASAYKGVIPADRWQDPYMPKDELRVQIEQGVQFWKYTDQGDVLGVMGIQPLDGVTLIRHAYVRSAERGKGVGGILLEHLIKMTQTPILIGTWAQASWAIKFYEKHGFRLLGEQEKNQLLSKYWIIPERQKETSVVLANNAWK</sequence>
<dbReference type="Proteomes" id="UP000198748">
    <property type="component" value="Unassembled WGS sequence"/>
</dbReference>
<dbReference type="Pfam" id="PF13508">
    <property type="entry name" value="Acetyltransf_7"/>
    <property type="match status" value="1"/>
</dbReference>
<gene>
    <name evidence="2" type="ORF">SAMN04487996_12096</name>
</gene>
<protein>
    <submittedName>
        <fullName evidence="2">N-acetylglutamate synthase, GNAT family</fullName>
    </submittedName>
</protein>